<keyword evidence="2" id="KW-1185">Reference proteome</keyword>
<accession>A0AAD5NJI5</accession>
<dbReference type="AlphaFoldDB" id="A0AAD5NJI5"/>
<dbReference type="EMBL" id="JAJSOW010000106">
    <property type="protein sequence ID" value="KAI9161934.1"/>
    <property type="molecule type" value="Genomic_DNA"/>
</dbReference>
<evidence type="ECO:0000313" key="1">
    <source>
        <dbReference type="EMBL" id="KAI9161934.1"/>
    </source>
</evidence>
<protein>
    <submittedName>
        <fullName evidence="1">Uncharacterized protein</fullName>
    </submittedName>
</protein>
<name>A0AAD5NJI5_ACENE</name>
<sequence length="120" mass="13390">MAESTEATMQNTVMMENDFRKAFAVNTGVGEVVEEVSDDSVTKEELIKATIAMEEEFDRRIEEDVVLFQANGLSESDLSRGLFIVVSLKQGMFNNANVLFRTKFVDGVSTVQRTIAKQSK</sequence>
<reference evidence="1" key="2">
    <citation type="submission" date="2023-02" db="EMBL/GenBank/DDBJ databases">
        <authorList>
            <person name="Swenson N.G."/>
            <person name="Wegrzyn J.L."/>
            <person name="Mcevoy S.L."/>
        </authorList>
    </citation>
    <scope>NUCLEOTIDE SEQUENCE</scope>
    <source>
        <strain evidence="1">91603</strain>
        <tissue evidence="1">Leaf</tissue>
    </source>
</reference>
<proteinExistence type="predicted"/>
<reference evidence="1" key="1">
    <citation type="journal article" date="2022" name="Plant J.">
        <title>Strategies of tolerance reflected in two North American maple genomes.</title>
        <authorList>
            <person name="McEvoy S.L."/>
            <person name="Sezen U.U."/>
            <person name="Trouern-Trend A."/>
            <person name="McMahon S.M."/>
            <person name="Schaberg P.G."/>
            <person name="Yang J."/>
            <person name="Wegrzyn J.L."/>
            <person name="Swenson N.G."/>
        </authorList>
    </citation>
    <scope>NUCLEOTIDE SEQUENCE</scope>
    <source>
        <strain evidence="1">91603</strain>
    </source>
</reference>
<organism evidence="1 2">
    <name type="scientific">Acer negundo</name>
    <name type="common">Box elder</name>
    <dbReference type="NCBI Taxonomy" id="4023"/>
    <lineage>
        <taxon>Eukaryota</taxon>
        <taxon>Viridiplantae</taxon>
        <taxon>Streptophyta</taxon>
        <taxon>Embryophyta</taxon>
        <taxon>Tracheophyta</taxon>
        <taxon>Spermatophyta</taxon>
        <taxon>Magnoliopsida</taxon>
        <taxon>eudicotyledons</taxon>
        <taxon>Gunneridae</taxon>
        <taxon>Pentapetalae</taxon>
        <taxon>rosids</taxon>
        <taxon>malvids</taxon>
        <taxon>Sapindales</taxon>
        <taxon>Sapindaceae</taxon>
        <taxon>Hippocastanoideae</taxon>
        <taxon>Acereae</taxon>
        <taxon>Acer</taxon>
    </lineage>
</organism>
<gene>
    <name evidence="1" type="ORF">LWI28_022156</name>
</gene>
<evidence type="ECO:0000313" key="2">
    <source>
        <dbReference type="Proteomes" id="UP001064489"/>
    </source>
</evidence>
<dbReference type="Proteomes" id="UP001064489">
    <property type="component" value="Chromosome 2"/>
</dbReference>
<comment type="caution">
    <text evidence="1">The sequence shown here is derived from an EMBL/GenBank/DDBJ whole genome shotgun (WGS) entry which is preliminary data.</text>
</comment>